<keyword evidence="5" id="KW-1185">Reference proteome</keyword>
<dbReference type="Pfam" id="PF14342">
    <property type="entry name" value="DUF4396"/>
    <property type="match status" value="1"/>
</dbReference>
<keyword evidence="2" id="KW-0472">Membrane</keyword>
<evidence type="ECO:0000313" key="4">
    <source>
        <dbReference type="EMBL" id="SFC72061.1"/>
    </source>
</evidence>
<feature type="transmembrane region" description="Helical" evidence="2">
    <location>
        <begin position="177"/>
        <end position="198"/>
    </location>
</feature>
<keyword evidence="2" id="KW-0812">Transmembrane</keyword>
<feature type="transmembrane region" description="Helical" evidence="2">
    <location>
        <begin position="6"/>
        <end position="24"/>
    </location>
</feature>
<feature type="domain" description="DUF4396" evidence="3">
    <location>
        <begin position="96"/>
        <end position="237"/>
    </location>
</feature>
<dbReference type="EMBL" id="FOLY01000005">
    <property type="protein sequence ID" value="SFC72061.1"/>
    <property type="molecule type" value="Genomic_DNA"/>
</dbReference>
<feature type="transmembrane region" description="Helical" evidence="2">
    <location>
        <begin position="36"/>
        <end position="53"/>
    </location>
</feature>
<reference evidence="5" key="1">
    <citation type="submission" date="2016-10" db="EMBL/GenBank/DDBJ databases">
        <authorList>
            <person name="Varghese N."/>
            <person name="Submissions S."/>
        </authorList>
    </citation>
    <scope>NUCLEOTIDE SEQUENCE [LARGE SCALE GENOMIC DNA]</scope>
    <source>
        <strain evidence="5">DSM 23439</strain>
    </source>
</reference>
<evidence type="ECO:0000259" key="3">
    <source>
        <dbReference type="Pfam" id="PF14342"/>
    </source>
</evidence>
<keyword evidence="2" id="KW-1133">Transmembrane helix</keyword>
<dbReference type="OrthoDB" id="1495425at2"/>
<feature type="region of interest" description="Disordered" evidence="1">
    <location>
        <begin position="64"/>
        <end position="92"/>
    </location>
</feature>
<evidence type="ECO:0000256" key="1">
    <source>
        <dbReference type="SAM" id="MobiDB-lite"/>
    </source>
</evidence>
<sequence>MLTIWSWVFLMLGVVTCALIAIDVHRRPQHMAVMNVTWPITGLYMPVLGWWAYQKMGRAAPAHQGHQACGHHEHGGHEHDDHASHDGHHHSDKPEWQGVFVSATHCGGGCTLGDIVAAPLATATGFAFLGSHMAGHFLLAFLAAYAFGILFQYLPIREMGERSPRRALIDAVKADTLSLIAFQIGMVLWLLIATPLFLGGEMNAATPEFWFMMQIAMLVGFLGSYPANWLLVNKGIKHAM</sequence>
<organism evidence="4 5">
    <name type="scientific">Kushneria avicenniae</name>
    <dbReference type="NCBI Taxonomy" id="402385"/>
    <lineage>
        <taxon>Bacteria</taxon>
        <taxon>Pseudomonadati</taxon>
        <taxon>Pseudomonadota</taxon>
        <taxon>Gammaproteobacteria</taxon>
        <taxon>Oceanospirillales</taxon>
        <taxon>Halomonadaceae</taxon>
        <taxon>Kushneria</taxon>
    </lineage>
</organism>
<dbReference type="RefSeq" id="WP_090134425.1">
    <property type="nucleotide sequence ID" value="NZ_FOLY01000005.1"/>
</dbReference>
<accession>A0A1I1LGD2</accession>
<dbReference type="AlphaFoldDB" id="A0A1I1LGD2"/>
<proteinExistence type="predicted"/>
<gene>
    <name evidence="4" type="ORF">SAMN05421848_2440</name>
</gene>
<feature type="compositionally biased region" description="Basic and acidic residues" evidence="1">
    <location>
        <begin position="70"/>
        <end position="86"/>
    </location>
</feature>
<feature type="transmembrane region" description="Helical" evidence="2">
    <location>
        <begin position="137"/>
        <end position="156"/>
    </location>
</feature>
<dbReference type="Proteomes" id="UP000199046">
    <property type="component" value="Unassembled WGS sequence"/>
</dbReference>
<name>A0A1I1LGD2_9GAMM</name>
<dbReference type="InterPro" id="IPR025509">
    <property type="entry name" value="DUF4396"/>
</dbReference>
<evidence type="ECO:0000313" key="5">
    <source>
        <dbReference type="Proteomes" id="UP000199046"/>
    </source>
</evidence>
<evidence type="ECO:0000256" key="2">
    <source>
        <dbReference type="SAM" id="Phobius"/>
    </source>
</evidence>
<dbReference type="STRING" id="402385.SAMN05421848_2440"/>
<protein>
    <recommendedName>
        <fullName evidence="3">DUF4396 domain-containing protein</fullName>
    </recommendedName>
</protein>
<feature type="transmembrane region" description="Helical" evidence="2">
    <location>
        <begin position="210"/>
        <end position="232"/>
    </location>
</feature>